<dbReference type="PANTHER" id="PTHR34853">
    <property type="match status" value="1"/>
</dbReference>
<proteinExistence type="predicted"/>
<accession>A0AAE4ZG43</accession>
<dbReference type="Proteomes" id="UP000605618">
    <property type="component" value="Unassembled WGS sequence"/>
</dbReference>
<reference evidence="2" key="1">
    <citation type="journal article" date="2020" name="Environ. Microbiol.">
        <title>The novel and transferable erm(51) gene confers Macrolides, Lincosamides, and Streptogramins B (MLSB) resistance to clonal Rhodococcus equi in the environment.</title>
        <authorList>
            <person name="Huber L."/>
            <person name="Giguere S."/>
            <person name="Slovis N.M."/>
            <person name="Alvarez-Narvaez S."/>
            <person name="Hart K.A."/>
            <person name="Greiter M."/>
            <person name="Morris E.R.A."/>
            <person name="Cohen N.D."/>
        </authorList>
    </citation>
    <scope>NUCLEOTIDE SEQUENCE</scope>
    <source>
        <strain evidence="2">Lh_141_1</strain>
    </source>
</reference>
<dbReference type="EMBL" id="WUYZ01000001">
    <property type="protein sequence ID" value="NKS25896.1"/>
    <property type="molecule type" value="Genomic_DNA"/>
</dbReference>
<evidence type="ECO:0000256" key="1">
    <source>
        <dbReference type="SAM" id="SignalP"/>
    </source>
</evidence>
<organism evidence="2 3">
    <name type="scientific">Rhodococcus hoagii</name>
    <name type="common">Corynebacterium equii</name>
    <dbReference type="NCBI Taxonomy" id="43767"/>
    <lineage>
        <taxon>Bacteria</taxon>
        <taxon>Bacillati</taxon>
        <taxon>Actinomycetota</taxon>
        <taxon>Actinomycetes</taxon>
        <taxon>Mycobacteriales</taxon>
        <taxon>Nocardiaceae</taxon>
        <taxon>Prescottella</taxon>
    </lineage>
</organism>
<name>A0AAE4ZG43_RHOHA</name>
<evidence type="ECO:0000313" key="3">
    <source>
        <dbReference type="Proteomes" id="UP000605618"/>
    </source>
</evidence>
<dbReference type="InterPro" id="IPR029058">
    <property type="entry name" value="AB_hydrolase_fold"/>
</dbReference>
<dbReference type="GO" id="GO:0004806">
    <property type="term" value="F:triacylglycerol lipase activity"/>
    <property type="evidence" value="ECO:0007669"/>
    <property type="project" value="InterPro"/>
</dbReference>
<dbReference type="Gene3D" id="3.40.50.1820">
    <property type="entry name" value="alpha/beta hydrolase"/>
    <property type="match status" value="1"/>
</dbReference>
<dbReference type="AlphaFoldDB" id="A0AAE4ZG43"/>
<dbReference type="PANTHER" id="PTHR34853:SF1">
    <property type="entry name" value="LIPASE 5"/>
    <property type="match status" value="1"/>
</dbReference>
<dbReference type="Gene3D" id="1.10.260.130">
    <property type="match status" value="1"/>
</dbReference>
<dbReference type="SUPFAM" id="SSF53474">
    <property type="entry name" value="alpha/beta-Hydrolases"/>
    <property type="match status" value="1"/>
</dbReference>
<dbReference type="InterPro" id="IPR005152">
    <property type="entry name" value="Lipase_secreted"/>
</dbReference>
<feature type="signal peptide" evidence="1">
    <location>
        <begin position="1"/>
        <end position="44"/>
    </location>
</feature>
<dbReference type="GO" id="GO:0016042">
    <property type="term" value="P:lipid catabolic process"/>
    <property type="evidence" value="ECO:0007669"/>
    <property type="project" value="InterPro"/>
</dbReference>
<comment type="caution">
    <text evidence="2">The sequence shown here is derived from an EMBL/GenBank/DDBJ whole genome shotgun (WGS) entry which is preliminary data.</text>
</comment>
<evidence type="ECO:0000313" key="2">
    <source>
        <dbReference type="EMBL" id="NKS25896.1"/>
    </source>
</evidence>
<sequence length="414" mass="43127">MTFVTRHSLGETGMTSFARRLVGAAALALAAVTAGTLTAPAAGAAPAYPTPYTDPFYAAPADIATKAPGDVLEVRRADTWLVPGNEVWQIKYRSTNSSGDPIPAVTTVIKPINSPTDMPVLSYQAIVNSLGLKCAPSAALFTGEIKDVFGLPLALAQGWAVAIPDHLGPDSAYGAAKLGGMITLDGVRALKRLPELRLSNSPVALAGYSGGGMATAWAAALNPTYAPDVKLAGVAQGGVPANIEEMAVGLGLADRHPGFGLGFAAAVGLEREYPDRLPIGDQLTPAGLGLREELKDECRTIIIAKGLLHSVSEVAKSTSLLQDERTRAVMRENSLVDYPGIPTAPVFMWQGSTDGLTPFGSVAATADRYCKAGATLVFRGYPIAEHMTNAIVGLPEAFLYLKDRFAGVPAPTDC</sequence>
<keyword evidence="1" id="KW-0732">Signal</keyword>
<protein>
    <submittedName>
        <fullName evidence="2">Lipase</fullName>
    </submittedName>
</protein>
<feature type="chain" id="PRO_5042211936" evidence="1">
    <location>
        <begin position="45"/>
        <end position="414"/>
    </location>
</feature>
<dbReference type="PIRSF" id="PIRSF029171">
    <property type="entry name" value="Esterase_LipA"/>
    <property type="match status" value="1"/>
</dbReference>
<dbReference type="Pfam" id="PF03583">
    <property type="entry name" value="LIP"/>
    <property type="match status" value="1"/>
</dbReference>
<gene>
    <name evidence="2" type="ORF">GS505_08625</name>
</gene>